<dbReference type="Pfam" id="PF02384">
    <property type="entry name" value="N6_Mtase"/>
    <property type="match status" value="1"/>
</dbReference>
<protein>
    <recommendedName>
        <fullName evidence="1">site-specific DNA-methyltransferase (adenine-specific)</fullName>
        <ecNumber evidence="1">2.1.1.72</ecNumber>
    </recommendedName>
</protein>
<organism evidence="8">
    <name type="scientific">Myoviridae sp. ct1CM14</name>
    <dbReference type="NCBI Taxonomy" id="2825018"/>
    <lineage>
        <taxon>Viruses</taxon>
        <taxon>Duplodnaviria</taxon>
        <taxon>Heunggongvirae</taxon>
        <taxon>Uroviricota</taxon>
        <taxon>Caudoviricetes</taxon>
    </lineage>
</organism>
<comment type="catalytic activity">
    <reaction evidence="6">
        <text>a 2'-deoxyadenosine in DNA + S-adenosyl-L-methionine = an N(6)-methyl-2'-deoxyadenosine in DNA + S-adenosyl-L-homocysteine + H(+)</text>
        <dbReference type="Rhea" id="RHEA:15197"/>
        <dbReference type="Rhea" id="RHEA-COMP:12418"/>
        <dbReference type="Rhea" id="RHEA-COMP:12419"/>
        <dbReference type="ChEBI" id="CHEBI:15378"/>
        <dbReference type="ChEBI" id="CHEBI:57856"/>
        <dbReference type="ChEBI" id="CHEBI:59789"/>
        <dbReference type="ChEBI" id="CHEBI:90615"/>
        <dbReference type="ChEBI" id="CHEBI:90616"/>
        <dbReference type="EC" id="2.1.1.72"/>
    </reaction>
</comment>
<keyword evidence="2 8" id="KW-0489">Methyltransferase</keyword>
<proteinExistence type="predicted"/>
<name>A0A8S5NUQ0_9CAUD</name>
<dbReference type="GO" id="GO:0003677">
    <property type="term" value="F:DNA binding"/>
    <property type="evidence" value="ECO:0007669"/>
    <property type="project" value="InterPro"/>
</dbReference>
<dbReference type="GO" id="GO:0008170">
    <property type="term" value="F:N-methyltransferase activity"/>
    <property type="evidence" value="ECO:0007669"/>
    <property type="project" value="InterPro"/>
</dbReference>
<reference evidence="8" key="1">
    <citation type="journal article" date="2021" name="Proc. Natl. Acad. Sci. U.S.A.">
        <title>A Catalog of Tens of Thousands of Viruses from Human Metagenomes Reveals Hidden Associations with Chronic Diseases.</title>
        <authorList>
            <person name="Tisza M.J."/>
            <person name="Buck C.B."/>
        </authorList>
    </citation>
    <scope>NUCLEOTIDE SEQUENCE</scope>
    <source>
        <strain evidence="8">Ct1CM14</strain>
    </source>
</reference>
<dbReference type="GO" id="GO:0032259">
    <property type="term" value="P:methylation"/>
    <property type="evidence" value="ECO:0007669"/>
    <property type="project" value="UniProtKB-KW"/>
</dbReference>
<accession>A0A8S5NUQ0</accession>
<dbReference type="EMBL" id="BK015253">
    <property type="protein sequence ID" value="DAD98100.1"/>
    <property type="molecule type" value="Genomic_DNA"/>
</dbReference>
<dbReference type="PANTHER" id="PTHR42933:SF3">
    <property type="entry name" value="TYPE I RESTRICTION ENZYME MJAVIII METHYLASE SUBUNIT"/>
    <property type="match status" value="1"/>
</dbReference>
<dbReference type="PRINTS" id="PR00507">
    <property type="entry name" value="N12N6MTFRASE"/>
</dbReference>
<dbReference type="InterPro" id="IPR003356">
    <property type="entry name" value="DNA_methylase_A-5"/>
</dbReference>
<dbReference type="InterPro" id="IPR051537">
    <property type="entry name" value="DNA_Adenine_Mtase"/>
</dbReference>
<evidence type="ECO:0000256" key="4">
    <source>
        <dbReference type="ARBA" id="ARBA00022691"/>
    </source>
</evidence>
<dbReference type="SUPFAM" id="SSF53335">
    <property type="entry name" value="S-adenosyl-L-methionine-dependent methyltransferases"/>
    <property type="match status" value="1"/>
</dbReference>
<evidence type="ECO:0000313" key="8">
    <source>
        <dbReference type="EMBL" id="DAD98100.1"/>
    </source>
</evidence>
<dbReference type="InterPro" id="IPR029063">
    <property type="entry name" value="SAM-dependent_MTases_sf"/>
</dbReference>
<evidence type="ECO:0000256" key="3">
    <source>
        <dbReference type="ARBA" id="ARBA00022679"/>
    </source>
</evidence>
<evidence type="ECO:0000256" key="6">
    <source>
        <dbReference type="ARBA" id="ARBA00047942"/>
    </source>
</evidence>
<evidence type="ECO:0000256" key="5">
    <source>
        <dbReference type="ARBA" id="ARBA00022747"/>
    </source>
</evidence>
<keyword evidence="5" id="KW-0680">Restriction system</keyword>
<keyword evidence="4" id="KW-0949">S-adenosyl-L-methionine</keyword>
<evidence type="ECO:0000256" key="2">
    <source>
        <dbReference type="ARBA" id="ARBA00022603"/>
    </source>
</evidence>
<dbReference type="EC" id="2.1.1.72" evidence="1"/>
<dbReference type="PANTHER" id="PTHR42933">
    <property type="entry name" value="SLR6095 PROTEIN"/>
    <property type="match status" value="1"/>
</dbReference>
<evidence type="ECO:0000256" key="1">
    <source>
        <dbReference type="ARBA" id="ARBA00011900"/>
    </source>
</evidence>
<sequence length="213" mass="24343">MDYKKEIISAIQKISGRYSVYEVFADWVKMTAIAISNTIDITNYPSREKEYMELSRKYTLDELMQMSEMCSLLTRACEEKMEDVLGYIYMHLEISNARLGQFFTPYHVCQLMAQTYKAPEDTLIRVSEPSCGAGGNIIAIAEKLKADGINYQERLCVTCQDLDWKAIYMCYVQLSLYGIPAVVVQGDTLREPFNGKLTGNVYVTPMKALQLNR</sequence>
<feature type="domain" description="DNA methylase adenine-specific" evidence="7">
    <location>
        <begin position="83"/>
        <end position="193"/>
    </location>
</feature>
<evidence type="ECO:0000259" key="7">
    <source>
        <dbReference type="Pfam" id="PF02384"/>
    </source>
</evidence>
<keyword evidence="3" id="KW-0808">Transferase</keyword>
<dbReference type="GO" id="GO:0009007">
    <property type="term" value="F:site-specific DNA-methyltransferase (adenine-specific) activity"/>
    <property type="evidence" value="ECO:0007669"/>
    <property type="project" value="UniProtKB-EC"/>
</dbReference>
<dbReference type="Gene3D" id="3.40.50.150">
    <property type="entry name" value="Vaccinia Virus protein VP39"/>
    <property type="match status" value="1"/>
</dbReference>
<dbReference type="GO" id="GO:0009307">
    <property type="term" value="P:DNA restriction-modification system"/>
    <property type="evidence" value="ECO:0007669"/>
    <property type="project" value="UniProtKB-KW"/>
</dbReference>